<organism evidence="1 2">
    <name type="scientific">Pseudomonas baltica</name>
    <dbReference type="NCBI Taxonomy" id="2762576"/>
    <lineage>
        <taxon>Bacteria</taxon>
        <taxon>Pseudomonadati</taxon>
        <taxon>Pseudomonadota</taxon>
        <taxon>Gammaproteobacteria</taxon>
        <taxon>Pseudomonadales</taxon>
        <taxon>Pseudomonadaceae</taxon>
        <taxon>Pseudomonas</taxon>
    </lineage>
</organism>
<evidence type="ECO:0000313" key="2">
    <source>
        <dbReference type="Proteomes" id="UP000546173"/>
    </source>
</evidence>
<accession>A0A7X1G8G7</accession>
<gene>
    <name evidence="1" type="ORF">H7993_14680</name>
</gene>
<evidence type="ECO:0000313" key="1">
    <source>
        <dbReference type="EMBL" id="MBC2679639.1"/>
    </source>
</evidence>
<name>A0A7X1G8G7_9PSED</name>
<dbReference type="AlphaFoldDB" id="A0A7X1G8G7"/>
<reference evidence="1 2" key="1">
    <citation type="submission" date="2020-08" db="EMBL/GenBank/DDBJ databases">
        <title>Pseudomonas sp. nov.</title>
        <authorList>
            <person name="Gieschler S."/>
            <person name="Fiedler G."/>
            <person name="Brinks E."/>
            <person name="Boehnlein C."/>
            <person name="Franz C.M.A.P."/>
            <person name="Kabisch J."/>
        </authorList>
    </citation>
    <scope>NUCLEOTIDE SEQUENCE [LARGE SCALE GENOMIC DNA]</scope>
    <source>
        <strain evidence="1 2">MBT-2</strain>
    </source>
</reference>
<sequence>MKQLFMIATLVPLSVAANYDSKDHLSFPPAYSTLTKVDWEDWESVTKEFRDNALWNQNTTEIQSCESLYSLPVTTSREGNVSFGAICTIAGSGQKVFICTDRMLGRFEVFPEFQRDLPWIAQKIFDNCWGS</sequence>
<protein>
    <submittedName>
        <fullName evidence="1">Uncharacterized protein</fullName>
    </submittedName>
</protein>
<dbReference type="Proteomes" id="UP000546173">
    <property type="component" value="Unassembled WGS sequence"/>
</dbReference>
<proteinExistence type="predicted"/>
<dbReference type="RefSeq" id="WP_185794826.1">
    <property type="nucleotide sequence ID" value="NZ_JACMYH010000004.1"/>
</dbReference>
<keyword evidence="2" id="KW-1185">Reference proteome</keyword>
<comment type="caution">
    <text evidence="1">The sequence shown here is derived from an EMBL/GenBank/DDBJ whole genome shotgun (WGS) entry which is preliminary data.</text>
</comment>
<dbReference type="EMBL" id="JACMYH010000004">
    <property type="protein sequence ID" value="MBC2679639.1"/>
    <property type="molecule type" value="Genomic_DNA"/>
</dbReference>